<protein>
    <submittedName>
        <fullName evidence="4">Lytic transglycosylase</fullName>
    </submittedName>
</protein>
<dbReference type="InterPro" id="IPR023346">
    <property type="entry name" value="Lysozyme-like_dom_sf"/>
</dbReference>
<dbReference type="Gene3D" id="1.10.530.10">
    <property type="match status" value="1"/>
</dbReference>
<dbReference type="Gene3D" id="1.10.101.10">
    <property type="entry name" value="PGBD-like superfamily/PGBD"/>
    <property type="match status" value="1"/>
</dbReference>
<evidence type="ECO:0000313" key="4">
    <source>
        <dbReference type="EMBL" id="KKJ75387.1"/>
    </source>
</evidence>
<dbReference type="PANTHER" id="PTHR30163">
    <property type="entry name" value="MEMBRANE-BOUND LYTIC MUREIN TRANSGLYCOSYLASE B"/>
    <property type="match status" value="1"/>
</dbReference>
<dbReference type="InterPro" id="IPR036365">
    <property type="entry name" value="PGBD-like_sf"/>
</dbReference>
<dbReference type="Pfam" id="PF13406">
    <property type="entry name" value="SLT_2"/>
    <property type="match status" value="1"/>
</dbReference>
<feature type="chain" id="PRO_5005640339" evidence="1">
    <location>
        <begin position="28"/>
        <end position="413"/>
    </location>
</feature>
<keyword evidence="1" id="KW-0732">Signal</keyword>
<feature type="domain" description="Transglycosylase SLT" evidence="3">
    <location>
        <begin position="43"/>
        <end position="334"/>
    </location>
</feature>
<dbReference type="Proteomes" id="UP000034491">
    <property type="component" value="Unassembled WGS sequence"/>
</dbReference>
<dbReference type="PATRIC" id="fig|1549748.8.peg.3034"/>
<evidence type="ECO:0000313" key="5">
    <source>
        <dbReference type="Proteomes" id="UP000034491"/>
    </source>
</evidence>
<dbReference type="AlphaFoldDB" id="A0A0M2R0H4"/>
<evidence type="ECO:0000256" key="1">
    <source>
        <dbReference type="SAM" id="SignalP"/>
    </source>
</evidence>
<keyword evidence="5" id="KW-1185">Reference proteome</keyword>
<feature type="domain" description="Peptidoglycan binding-like" evidence="2">
    <location>
        <begin position="356"/>
        <end position="408"/>
    </location>
</feature>
<dbReference type="OrthoDB" id="9808544at2"/>
<dbReference type="Gene3D" id="1.10.8.350">
    <property type="entry name" value="Bacterial muramidase"/>
    <property type="match status" value="1"/>
</dbReference>
<feature type="signal peptide" evidence="1">
    <location>
        <begin position="1"/>
        <end position="27"/>
    </location>
</feature>
<dbReference type="CDD" id="cd13399">
    <property type="entry name" value="Slt35-like"/>
    <property type="match status" value="1"/>
</dbReference>
<reference evidence="4 5" key="1">
    <citation type="submission" date="2015-03" db="EMBL/GenBank/DDBJ databases">
        <title>Genome sequence of Kiloniella sp. P1-1, isolated from the gut microflora of Pacific white shrimp, Penaeus vannamei.</title>
        <authorList>
            <person name="Shao Z."/>
            <person name="Wang L."/>
            <person name="Li X."/>
        </authorList>
    </citation>
    <scope>NUCLEOTIDE SEQUENCE [LARGE SCALE GENOMIC DNA]</scope>
    <source>
        <strain evidence="4 5">P1-1</strain>
    </source>
</reference>
<dbReference type="InterPro" id="IPR002477">
    <property type="entry name" value="Peptidoglycan-bd-like"/>
</dbReference>
<name>A0A0M2R0H4_9PROT</name>
<dbReference type="NCBIfam" id="TIGR02283">
    <property type="entry name" value="MltB_2"/>
    <property type="match status" value="1"/>
</dbReference>
<dbReference type="InterPro" id="IPR036366">
    <property type="entry name" value="PGBDSf"/>
</dbReference>
<dbReference type="STRING" id="1549748.WH95_18780"/>
<dbReference type="SUPFAM" id="SSF47090">
    <property type="entry name" value="PGBD-like"/>
    <property type="match status" value="1"/>
</dbReference>
<dbReference type="FunFam" id="1.10.8.350:FF:000001">
    <property type="entry name" value="Lytic murein transglycosylase B"/>
    <property type="match status" value="1"/>
</dbReference>
<dbReference type="InterPro" id="IPR031304">
    <property type="entry name" value="SLT_2"/>
</dbReference>
<dbReference type="GO" id="GO:0008933">
    <property type="term" value="F:peptidoglycan lytic transglycosylase activity"/>
    <property type="evidence" value="ECO:0007669"/>
    <property type="project" value="TreeGrafter"/>
</dbReference>
<gene>
    <name evidence="4" type="ORF">WH95_18780</name>
</gene>
<evidence type="ECO:0000259" key="3">
    <source>
        <dbReference type="Pfam" id="PF13406"/>
    </source>
</evidence>
<dbReference type="GO" id="GO:0009253">
    <property type="term" value="P:peptidoglycan catabolic process"/>
    <property type="evidence" value="ECO:0007669"/>
    <property type="project" value="TreeGrafter"/>
</dbReference>
<dbReference type="PANTHER" id="PTHR30163:SF8">
    <property type="entry name" value="LYTIC MUREIN TRANSGLYCOSYLASE"/>
    <property type="match status" value="1"/>
</dbReference>
<dbReference type="InterPro" id="IPR011970">
    <property type="entry name" value="MltB_2"/>
</dbReference>
<accession>A0A0M2R0H4</accession>
<dbReference type="EMBL" id="LANI01000033">
    <property type="protein sequence ID" value="KKJ75387.1"/>
    <property type="molecule type" value="Genomic_DNA"/>
</dbReference>
<dbReference type="SUPFAM" id="SSF53955">
    <property type="entry name" value="Lysozyme-like"/>
    <property type="match status" value="1"/>
</dbReference>
<dbReference type="Pfam" id="PF01471">
    <property type="entry name" value="PG_binding_1"/>
    <property type="match status" value="1"/>
</dbReference>
<sequence>MSPQIKFCSYLFSAVISTSFIISSVHAQTAEGTPEQAVSQIPFEQWLNEFKIEARSKGISEQTLTRSFKNIQPIPKIIEYDRRQPEFTRTFWSYLDRAVNSQRIKKAQQLQQTHKELLDNISKKYGVQSRFLLAFWGLESNFGQHTGGFSVIAADATLAYDTRRSDFFRTQLLEALRIIDDGHITPEKMQGSWAGAMGHLQFIPSTYNLYAVDENGDGRKDIWHSLPDVFGSAANYLGQIGWDDEYTWGREVQLPQDFDWDLVGLDTRKTLIEWQQAGVRKITGNKLPALDLEASLILPSGHKGPAFLVYNNFRKILNWNRSILYALAVGHLSDRIAGKSPLMSPRPVNERPLHRTEIEEIQTLLANLGYDVGKADGIIGRKTREGIRNFQKKVGLPGDGYPDEALLLKLRKS</sequence>
<organism evidence="4 5">
    <name type="scientific">Kiloniella litopenaei</name>
    <dbReference type="NCBI Taxonomy" id="1549748"/>
    <lineage>
        <taxon>Bacteria</taxon>
        <taxon>Pseudomonadati</taxon>
        <taxon>Pseudomonadota</taxon>
        <taxon>Alphaproteobacteria</taxon>
        <taxon>Rhodospirillales</taxon>
        <taxon>Kiloniellaceae</taxon>
        <taxon>Kiloniella</taxon>
    </lineage>
</organism>
<comment type="caution">
    <text evidence="4">The sequence shown here is derived from an EMBL/GenBank/DDBJ whole genome shotgun (WGS) entry which is preliminary data.</text>
</comment>
<dbReference type="InterPro" id="IPR043426">
    <property type="entry name" value="MltB-like"/>
</dbReference>
<evidence type="ECO:0000259" key="2">
    <source>
        <dbReference type="Pfam" id="PF01471"/>
    </source>
</evidence>
<proteinExistence type="predicted"/>